<sequence>MNGAQYISCSFFQGQAFTRLCVCDLLKRKRSLPSPLIYKLIRDDLSTTIMKQVGTQRQREIYLSSDRIFLLITLLFVRTIQHLGTVDGDIQYQAASFAPSLTNSCPQFLKLHRLLLCVFLTHQCLSPYFYIFSSSENGDAHPFIAQPTFQPHLVALQGRQMNFVRSASSLFRQSLSMSDSIRILIHWGWGRNMLTCLMTSSMSWFCFSVLRAFMIRTITASMMFLRSSESWLGPL</sequence>
<proteinExistence type="predicted"/>
<organism evidence="1 2">
    <name type="scientific">Halteria grandinella</name>
    <dbReference type="NCBI Taxonomy" id="5974"/>
    <lineage>
        <taxon>Eukaryota</taxon>
        <taxon>Sar</taxon>
        <taxon>Alveolata</taxon>
        <taxon>Ciliophora</taxon>
        <taxon>Intramacronucleata</taxon>
        <taxon>Spirotrichea</taxon>
        <taxon>Stichotrichia</taxon>
        <taxon>Sporadotrichida</taxon>
        <taxon>Halteriidae</taxon>
        <taxon>Halteria</taxon>
    </lineage>
</organism>
<dbReference type="EMBL" id="RRYP01020829">
    <property type="protein sequence ID" value="TNV72815.1"/>
    <property type="molecule type" value="Genomic_DNA"/>
</dbReference>
<name>A0A8J8SW38_HALGN</name>
<evidence type="ECO:0000313" key="2">
    <source>
        <dbReference type="Proteomes" id="UP000785679"/>
    </source>
</evidence>
<accession>A0A8J8SW38</accession>
<comment type="caution">
    <text evidence="1">The sequence shown here is derived from an EMBL/GenBank/DDBJ whole genome shotgun (WGS) entry which is preliminary data.</text>
</comment>
<evidence type="ECO:0000313" key="1">
    <source>
        <dbReference type="EMBL" id="TNV72815.1"/>
    </source>
</evidence>
<dbReference type="AlphaFoldDB" id="A0A8J8SW38"/>
<protein>
    <submittedName>
        <fullName evidence="1">Uncharacterized protein</fullName>
    </submittedName>
</protein>
<reference evidence="1" key="1">
    <citation type="submission" date="2019-06" db="EMBL/GenBank/DDBJ databases">
        <authorList>
            <person name="Zheng W."/>
        </authorList>
    </citation>
    <scope>NUCLEOTIDE SEQUENCE</scope>
    <source>
        <strain evidence="1">QDHG01</strain>
    </source>
</reference>
<gene>
    <name evidence="1" type="ORF">FGO68_gene15443</name>
</gene>
<keyword evidence="2" id="KW-1185">Reference proteome</keyword>
<dbReference type="Proteomes" id="UP000785679">
    <property type="component" value="Unassembled WGS sequence"/>
</dbReference>